<dbReference type="AlphaFoldDB" id="A0A8S9ZW47"/>
<keyword evidence="2" id="KW-1185">Reference proteome</keyword>
<protein>
    <submittedName>
        <fullName evidence="1">Uncharacterized protein</fullName>
    </submittedName>
</protein>
<accession>A0A8S9ZW47</accession>
<dbReference type="EMBL" id="JABEBT010000019">
    <property type="protein sequence ID" value="KAF7637516.1"/>
    <property type="molecule type" value="Genomic_DNA"/>
</dbReference>
<evidence type="ECO:0000313" key="1">
    <source>
        <dbReference type="EMBL" id="KAF7637516.1"/>
    </source>
</evidence>
<organism evidence="1 2">
    <name type="scientific">Meloidogyne graminicola</name>
    <dbReference type="NCBI Taxonomy" id="189291"/>
    <lineage>
        <taxon>Eukaryota</taxon>
        <taxon>Metazoa</taxon>
        <taxon>Ecdysozoa</taxon>
        <taxon>Nematoda</taxon>
        <taxon>Chromadorea</taxon>
        <taxon>Rhabditida</taxon>
        <taxon>Tylenchina</taxon>
        <taxon>Tylenchomorpha</taxon>
        <taxon>Tylenchoidea</taxon>
        <taxon>Meloidogynidae</taxon>
        <taxon>Meloidogyninae</taxon>
        <taxon>Meloidogyne</taxon>
    </lineage>
</organism>
<dbReference type="Proteomes" id="UP000605970">
    <property type="component" value="Unassembled WGS sequence"/>
</dbReference>
<gene>
    <name evidence="1" type="ORF">Mgra_00003032</name>
</gene>
<comment type="caution">
    <text evidence="1">The sequence shown here is derived from an EMBL/GenBank/DDBJ whole genome shotgun (WGS) entry which is preliminary data.</text>
</comment>
<proteinExistence type="predicted"/>
<evidence type="ECO:0000313" key="2">
    <source>
        <dbReference type="Proteomes" id="UP000605970"/>
    </source>
</evidence>
<sequence>MKTTTTTTPIPKYCICPPGYECNEYNTKCLPEATTTTTTATTPTTTTATTPKPSYSCSYGEPCPEGYECNEETEECYYIYT</sequence>
<reference evidence="1" key="1">
    <citation type="journal article" date="2020" name="Ecol. Evol.">
        <title>Genome structure and content of the rice root-knot nematode (Meloidogyne graminicola).</title>
        <authorList>
            <person name="Phan N.T."/>
            <person name="Danchin E.G.J."/>
            <person name="Klopp C."/>
            <person name="Perfus-Barbeoch L."/>
            <person name="Kozlowski D.K."/>
            <person name="Koutsovoulos G.D."/>
            <person name="Lopez-Roques C."/>
            <person name="Bouchez O."/>
            <person name="Zahm M."/>
            <person name="Besnard G."/>
            <person name="Bellafiore S."/>
        </authorList>
    </citation>
    <scope>NUCLEOTIDE SEQUENCE</scope>
    <source>
        <strain evidence="1">VN-18</strain>
    </source>
</reference>
<name>A0A8S9ZW47_9BILA</name>